<dbReference type="Gramene" id="OE9A023123T1">
    <property type="protein sequence ID" value="OE9A023123C1"/>
    <property type="gene ID" value="OE9A023123"/>
</dbReference>
<dbReference type="InterPro" id="IPR038005">
    <property type="entry name" value="RX-like_CC"/>
</dbReference>
<keyword evidence="5" id="KW-0611">Plant defense</keyword>
<dbReference type="PANTHER" id="PTHR23155">
    <property type="entry name" value="DISEASE RESISTANCE PROTEIN RP"/>
    <property type="match status" value="1"/>
</dbReference>
<dbReference type="InterPro" id="IPR027417">
    <property type="entry name" value="P-loop_NTPase"/>
</dbReference>
<dbReference type="Pfam" id="PF00931">
    <property type="entry name" value="NB-ARC"/>
    <property type="match status" value="1"/>
</dbReference>
<dbReference type="InterPro" id="IPR055414">
    <property type="entry name" value="LRR_R13L4/SHOC2-like"/>
</dbReference>
<feature type="domain" description="Disease resistance N-terminal" evidence="8">
    <location>
        <begin position="36"/>
        <end position="110"/>
    </location>
</feature>
<dbReference type="Pfam" id="PF23598">
    <property type="entry name" value="LRR_14"/>
    <property type="match status" value="1"/>
</dbReference>
<dbReference type="GO" id="GO:0098542">
    <property type="term" value="P:defense response to other organism"/>
    <property type="evidence" value="ECO:0007669"/>
    <property type="project" value="TreeGrafter"/>
</dbReference>
<evidence type="ECO:0000259" key="8">
    <source>
        <dbReference type="Pfam" id="PF18052"/>
    </source>
</evidence>
<dbReference type="SUPFAM" id="SSF52540">
    <property type="entry name" value="P-loop containing nucleoside triphosphate hydrolases"/>
    <property type="match status" value="1"/>
</dbReference>
<dbReference type="EMBL" id="CACTIH010000057">
    <property type="protein sequence ID" value="CAA2944884.1"/>
    <property type="molecule type" value="Genomic_DNA"/>
</dbReference>
<evidence type="ECO:0000256" key="3">
    <source>
        <dbReference type="ARBA" id="ARBA00022737"/>
    </source>
</evidence>
<dbReference type="InterPro" id="IPR042197">
    <property type="entry name" value="Apaf_helical"/>
</dbReference>
<dbReference type="InterPro" id="IPR058922">
    <property type="entry name" value="WHD_DRP"/>
</dbReference>
<evidence type="ECO:0000256" key="6">
    <source>
        <dbReference type="ARBA" id="ARBA00022840"/>
    </source>
</evidence>
<dbReference type="GO" id="GO:0005524">
    <property type="term" value="F:ATP binding"/>
    <property type="evidence" value="ECO:0007669"/>
    <property type="project" value="UniProtKB-KW"/>
</dbReference>
<evidence type="ECO:0000259" key="9">
    <source>
        <dbReference type="Pfam" id="PF23559"/>
    </source>
</evidence>
<dbReference type="Pfam" id="PF23559">
    <property type="entry name" value="WHD_DRP"/>
    <property type="match status" value="1"/>
</dbReference>
<sequence length="1006" mass="114461">MSQSICTLYGFSPCLLNGIQGFNAKGDLMKIINDEKLKEAGEVETEVENISNELDRMKAFLKDADSVMGDRDERKENWVKQVRNVAYDTEDVLDRFVLEMKKNQGSGRSNTVLHKFLDCAVNIKFHSEIVSRIKRINTRVNSIKDGCQRYFDLPGGSNSNVDASIDLANDTRGDALWEEADLVGIEGPKSKLMRLVLEGDLDLRVISVVGQVGVGKSALVKKVYDDPASKKSFQSHACVAVPQALSDKTNIENLLQDLIKQLYRETKEAVPPEMNTEDKNLLKVGINQFLQQKRYVIVLDDVRNIREWDAIEKAFPYNSNGSRLIVTTRDDAVASHSSKMEKNVCRLEPLLREQSLTLFCQKAFQGRPCPSHLEEITNNILERCGGLPLAIKSVGGTLATKSGRSEWETVYQSLGAEMEGTQTLNTILLLSFNDLPYHLKYCLLYMAIYPEYHLIKYNSLIRLWIVEGFVDEKGGQTVEQVAQGYLKDLANKNLIRVVKRKENGNIKSCRINYFLRGNLLEKAKRQSFLMTVGKNSNGLWDKNARRLAIHGHWENFNPQMSGKKLRTLLAFGVTDLKSMSSILELLKSCKMLKVLDLSGLPLQSFPKVITKLLLLKHLYLRRTKIESIPRSIKNLQELEALDLKHSLVTELPVEILQLQKLRHLVISHYEGYGAHSYAPIEKLLGLKLPNGIEALKSLYQLAFIEAIPGTIEEIGNIKELRRLFIFKLGREHGMIVCSSIEKLQNLQSLALFSKTENEILDLDHISSPSASLQELSVTGRLEKFPHWIKSLNNLVKVYFRWSRLRDDPLQYLQDLPSLVRLELLDGYVGEELCFKAGKFLSLQKLYLDKFEPLKQVIIEEGAMPNLKRMKIQRCKYLESVPSGIECLTKMEVLKLFYMSQRFIEKAFREDKHKIAHIPTGLKVRGSLPSHRSGVLRNGQTGRVVWWMGMEVPFRSAILPLDCWNEARHPGEVVLNEYYEINDLWRGLLHSAVCGELTVLLLLLKSC</sequence>
<proteinExistence type="inferred from homology"/>
<keyword evidence="6" id="KW-0067">ATP-binding</keyword>
<dbReference type="PANTHER" id="PTHR23155:SF1205">
    <property type="entry name" value="DISEASE RESISTANCE PROTEIN RPM1"/>
    <property type="match status" value="1"/>
</dbReference>
<reference evidence="11 12" key="1">
    <citation type="submission" date="2019-12" db="EMBL/GenBank/DDBJ databases">
        <authorList>
            <person name="Alioto T."/>
            <person name="Alioto T."/>
            <person name="Gomez Garrido J."/>
        </authorList>
    </citation>
    <scope>NUCLEOTIDE SEQUENCE [LARGE SCALE GENOMIC DNA]</scope>
</reference>
<dbReference type="Proteomes" id="UP000594638">
    <property type="component" value="Unassembled WGS sequence"/>
</dbReference>
<dbReference type="InterPro" id="IPR002182">
    <property type="entry name" value="NB-ARC"/>
</dbReference>
<dbReference type="SUPFAM" id="SSF52058">
    <property type="entry name" value="L domain-like"/>
    <property type="match status" value="1"/>
</dbReference>
<dbReference type="AlphaFoldDB" id="A0A8S0PGH4"/>
<dbReference type="Gene3D" id="3.80.10.10">
    <property type="entry name" value="Ribonuclease Inhibitor"/>
    <property type="match status" value="2"/>
</dbReference>
<dbReference type="PRINTS" id="PR00364">
    <property type="entry name" value="DISEASERSIST"/>
</dbReference>
<evidence type="ECO:0000259" key="10">
    <source>
        <dbReference type="Pfam" id="PF23598"/>
    </source>
</evidence>
<dbReference type="Gene3D" id="1.20.5.4130">
    <property type="match status" value="1"/>
</dbReference>
<dbReference type="OrthoDB" id="690341at2759"/>
<dbReference type="GO" id="GO:0043531">
    <property type="term" value="F:ADP binding"/>
    <property type="evidence" value="ECO:0007669"/>
    <property type="project" value="InterPro"/>
</dbReference>
<evidence type="ECO:0000256" key="5">
    <source>
        <dbReference type="ARBA" id="ARBA00022821"/>
    </source>
</evidence>
<name>A0A8S0PGH4_OLEEU</name>
<dbReference type="InterPro" id="IPR044974">
    <property type="entry name" value="Disease_R_plants"/>
</dbReference>
<feature type="domain" description="Disease resistance protein winged helix" evidence="9">
    <location>
        <begin position="448"/>
        <end position="513"/>
    </location>
</feature>
<keyword evidence="3" id="KW-0677">Repeat</keyword>
<keyword evidence="12" id="KW-1185">Reference proteome</keyword>
<feature type="domain" description="NB-ARC" evidence="7">
    <location>
        <begin position="194"/>
        <end position="366"/>
    </location>
</feature>
<organism evidence="11 12">
    <name type="scientific">Olea europaea subsp. europaea</name>
    <dbReference type="NCBI Taxonomy" id="158383"/>
    <lineage>
        <taxon>Eukaryota</taxon>
        <taxon>Viridiplantae</taxon>
        <taxon>Streptophyta</taxon>
        <taxon>Embryophyta</taxon>
        <taxon>Tracheophyta</taxon>
        <taxon>Spermatophyta</taxon>
        <taxon>Magnoliopsida</taxon>
        <taxon>eudicotyledons</taxon>
        <taxon>Gunneridae</taxon>
        <taxon>Pentapetalae</taxon>
        <taxon>asterids</taxon>
        <taxon>lamiids</taxon>
        <taxon>Lamiales</taxon>
        <taxon>Oleaceae</taxon>
        <taxon>Oleeae</taxon>
        <taxon>Olea</taxon>
    </lineage>
</organism>
<feature type="domain" description="Disease resistance R13L4/SHOC-2-like LRR" evidence="10">
    <location>
        <begin position="579"/>
        <end position="894"/>
    </location>
</feature>
<dbReference type="Gene3D" id="3.40.50.300">
    <property type="entry name" value="P-loop containing nucleotide triphosphate hydrolases"/>
    <property type="match status" value="1"/>
</dbReference>
<comment type="similarity">
    <text evidence="1">Belongs to the disease resistance NB-LRR family.</text>
</comment>
<dbReference type="Gene3D" id="1.10.8.430">
    <property type="entry name" value="Helical domain of apoptotic protease-activating factors"/>
    <property type="match status" value="1"/>
</dbReference>
<dbReference type="FunFam" id="1.10.10.10:FF:000322">
    <property type="entry name" value="Probable disease resistance protein At1g63360"/>
    <property type="match status" value="1"/>
</dbReference>
<gene>
    <name evidence="11" type="ORF">OLEA9_A023123</name>
</gene>
<dbReference type="InterPro" id="IPR032675">
    <property type="entry name" value="LRR_dom_sf"/>
</dbReference>
<evidence type="ECO:0000256" key="2">
    <source>
        <dbReference type="ARBA" id="ARBA00022614"/>
    </source>
</evidence>
<dbReference type="InterPro" id="IPR036388">
    <property type="entry name" value="WH-like_DNA-bd_sf"/>
</dbReference>
<protein>
    <submittedName>
        <fullName evidence="11">Disease resistance RPM1-like</fullName>
    </submittedName>
</protein>
<evidence type="ECO:0000313" key="12">
    <source>
        <dbReference type="Proteomes" id="UP000594638"/>
    </source>
</evidence>
<evidence type="ECO:0000313" key="11">
    <source>
        <dbReference type="EMBL" id="CAA2944884.1"/>
    </source>
</evidence>
<evidence type="ECO:0000256" key="4">
    <source>
        <dbReference type="ARBA" id="ARBA00022741"/>
    </source>
</evidence>
<comment type="caution">
    <text evidence="11">The sequence shown here is derived from an EMBL/GenBank/DDBJ whole genome shotgun (WGS) entry which is preliminary data.</text>
</comment>
<dbReference type="Pfam" id="PF18052">
    <property type="entry name" value="Rx_N"/>
    <property type="match status" value="1"/>
</dbReference>
<evidence type="ECO:0000259" key="7">
    <source>
        <dbReference type="Pfam" id="PF00931"/>
    </source>
</evidence>
<accession>A0A8S0PGH4</accession>
<keyword evidence="2" id="KW-0433">Leucine-rich repeat</keyword>
<dbReference type="CDD" id="cd14798">
    <property type="entry name" value="RX-CC_like"/>
    <property type="match status" value="1"/>
</dbReference>
<dbReference type="InterPro" id="IPR041118">
    <property type="entry name" value="Rx_N"/>
</dbReference>
<evidence type="ECO:0000256" key="1">
    <source>
        <dbReference type="ARBA" id="ARBA00008894"/>
    </source>
</evidence>
<keyword evidence="4" id="KW-0547">Nucleotide-binding</keyword>
<dbReference type="Gene3D" id="1.10.10.10">
    <property type="entry name" value="Winged helix-like DNA-binding domain superfamily/Winged helix DNA-binding domain"/>
    <property type="match status" value="1"/>
</dbReference>